<evidence type="ECO:0000256" key="3">
    <source>
        <dbReference type="ARBA" id="ARBA00022989"/>
    </source>
</evidence>
<dbReference type="InterPro" id="IPR019691">
    <property type="entry name" value="DUF2585"/>
</dbReference>
<feature type="transmembrane region" description="Helical" evidence="5">
    <location>
        <begin position="20"/>
        <end position="40"/>
    </location>
</feature>
<sequence length="205" mass="22384">MKRGTALAASRAGSGRGRAAICAALAVAMVATTAAVLLAMGRTPICTCGAVELWHGTVRDSGNSQHLTDWYSFSHVIHGFLFYMGAWLIGVVRGRPLPLGVAFLLALGAECAWEILENTDTVIDRYRATNIALDYYGDSVINSLSDILMMIVGFWLARIWPVWLTVTAALLMEAVVGYWIRDNLALNIIMLIHPFEAIDRWQAGS</sequence>
<dbReference type="EMBL" id="CP045423">
    <property type="protein sequence ID" value="QFU15681.1"/>
    <property type="molecule type" value="Genomic_DNA"/>
</dbReference>
<feature type="transmembrane region" description="Helical" evidence="5">
    <location>
        <begin position="159"/>
        <end position="180"/>
    </location>
</feature>
<dbReference type="Proteomes" id="UP000325614">
    <property type="component" value="Chromosome"/>
</dbReference>
<dbReference type="KEGG" id="mico:GDR74_05320"/>
<dbReference type="Pfam" id="PF10755">
    <property type="entry name" value="DUF2585"/>
    <property type="match status" value="1"/>
</dbReference>
<evidence type="ECO:0000313" key="7">
    <source>
        <dbReference type="Proteomes" id="UP000325614"/>
    </source>
</evidence>
<gene>
    <name evidence="6" type="ORF">GDR74_05320</name>
</gene>
<feature type="transmembrane region" description="Helical" evidence="5">
    <location>
        <begin position="97"/>
        <end position="116"/>
    </location>
</feature>
<keyword evidence="2 5" id="KW-0812">Transmembrane</keyword>
<keyword evidence="1" id="KW-1003">Cell membrane</keyword>
<evidence type="ECO:0000256" key="5">
    <source>
        <dbReference type="SAM" id="Phobius"/>
    </source>
</evidence>
<keyword evidence="7" id="KW-1185">Reference proteome</keyword>
<dbReference type="NCBIfam" id="NF002099">
    <property type="entry name" value="PRK00944.1"/>
    <property type="match status" value="1"/>
</dbReference>
<keyword evidence="4 5" id="KW-0472">Membrane</keyword>
<dbReference type="GO" id="GO:0005886">
    <property type="term" value="C:plasma membrane"/>
    <property type="evidence" value="ECO:0007669"/>
    <property type="project" value="InterPro"/>
</dbReference>
<organism evidence="6 7">
    <name type="scientific">Microvirga thermotolerans</name>
    <dbReference type="NCBI Taxonomy" id="2651334"/>
    <lineage>
        <taxon>Bacteria</taxon>
        <taxon>Pseudomonadati</taxon>
        <taxon>Pseudomonadota</taxon>
        <taxon>Alphaproteobacteria</taxon>
        <taxon>Hyphomicrobiales</taxon>
        <taxon>Methylobacteriaceae</taxon>
        <taxon>Microvirga</taxon>
    </lineage>
</organism>
<protein>
    <submittedName>
        <fullName evidence="6">DUF2585 family protein</fullName>
    </submittedName>
</protein>
<proteinExistence type="predicted"/>
<evidence type="ECO:0000256" key="4">
    <source>
        <dbReference type="ARBA" id="ARBA00023136"/>
    </source>
</evidence>
<name>A0A5P9JU84_9HYPH</name>
<keyword evidence="3 5" id="KW-1133">Transmembrane helix</keyword>
<evidence type="ECO:0000256" key="2">
    <source>
        <dbReference type="ARBA" id="ARBA00022692"/>
    </source>
</evidence>
<accession>A0A5P9JU84</accession>
<dbReference type="RefSeq" id="WP_152585326.1">
    <property type="nucleotide sequence ID" value="NZ_CP045423.1"/>
</dbReference>
<feature type="transmembrane region" description="Helical" evidence="5">
    <location>
        <begin position="70"/>
        <end position="90"/>
    </location>
</feature>
<dbReference type="AlphaFoldDB" id="A0A5P9JU84"/>
<reference evidence="6 7" key="1">
    <citation type="submission" date="2019-10" db="EMBL/GenBank/DDBJ databases">
        <title>Isolation, Identification of Microvirga thermotolerans HR1, a novel thermophilic bacterium and Comparative Genomics of the genus Microvirga.</title>
        <authorList>
            <person name="Li J."/>
            <person name="Zhang W."/>
            <person name="Lin M."/>
            <person name="Wang J."/>
        </authorList>
    </citation>
    <scope>NUCLEOTIDE SEQUENCE [LARGE SCALE GENOMIC DNA]</scope>
    <source>
        <strain evidence="6 7">HR1</strain>
    </source>
</reference>
<evidence type="ECO:0000313" key="6">
    <source>
        <dbReference type="EMBL" id="QFU15681.1"/>
    </source>
</evidence>
<evidence type="ECO:0000256" key="1">
    <source>
        <dbReference type="ARBA" id="ARBA00022475"/>
    </source>
</evidence>